<feature type="region of interest" description="Disordered" evidence="1">
    <location>
        <begin position="34"/>
        <end position="54"/>
    </location>
</feature>
<protein>
    <submittedName>
        <fullName evidence="3">Serine/arginine repetitive matrix protein 2</fullName>
    </submittedName>
</protein>
<feature type="region of interest" description="Disordered" evidence="1">
    <location>
        <begin position="148"/>
        <end position="233"/>
    </location>
</feature>
<feature type="compositionally biased region" description="Basic and acidic residues" evidence="1">
    <location>
        <begin position="184"/>
        <end position="209"/>
    </location>
</feature>
<evidence type="ECO:0000313" key="3">
    <source>
        <dbReference type="RefSeq" id="XP_055366977.1"/>
    </source>
</evidence>
<feature type="compositionally biased region" description="Polar residues" evidence="1">
    <location>
        <begin position="477"/>
        <end position="515"/>
    </location>
</feature>
<dbReference type="KEGG" id="bspl:121202375"/>
<feature type="compositionally biased region" description="Low complexity" evidence="1">
    <location>
        <begin position="573"/>
        <end position="586"/>
    </location>
</feature>
<feature type="compositionally biased region" description="Low complexity" evidence="1">
    <location>
        <begin position="615"/>
        <end position="630"/>
    </location>
</feature>
<dbReference type="Proteomes" id="UP000515150">
    <property type="component" value="Chromosome 8"/>
</dbReference>
<feature type="compositionally biased region" description="Basic and acidic residues" evidence="1">
    <location>
        <begin position="555"/>
        <end position="572"/>
    </location>
</feature>
<name>A0A9W2XZ47_BETSP</name>
<proteinExistence type="predicted"/>
<feature type="compositionally biased region" description="Low complexity" evidence="1">
    <location>
        <begin position="785"/>
        <end position="802"/>
    </location>
</feature>
<accession>A0A9W2XZ47</accession>
<feature type="compositionally biased region" description="Basic and acidic residues" evidence="1">
    <location>
        <begin position="440"/>
        <end position="453"/>
    </location>
</feature>
<gene>
    <name evidence="3" type="primary">LOC121202375</name>
</gene>
<dbReference type="AlphaFoldDB" id="A0A9W2XZ47"/>
<feature type="compositionally biased region" description="Low complexity" evidence="1">
    <location>
        <begin position="341"/>
        <end position="360"/>
    </location>
</feature>
<dbReference type="GeneID" id="121202375"/>
<feature type="region of interest" description="Disordered" evidence="1">
    <location>
        <begin position="318"/>
        <end position="812"/>
    </location>
</feature>
<reference evidence="3" key="1">
    <citation type="submission" date="2025-08" db="UniProtKB">
        <authorList>
            <consortium name="RefSeq"/>
        </authorList>
    </citation>
    <scope>IDENTIFICATION</scope>
</reference>
<sequence>MPQSDNQPVCPKFQPNIFDRSRCHDCLRQQHLHAEASQQKPTAAAGTGLKGGLLTPVPAQAEEREASSKDDSDAPSVVSSYCDVIGGHLGNGPGSLCILSADCELFIWDDDSTDRSLVSFSPPPSLPTRPICHLSTVAILPCSCRDQSDSVSAEDDDLPTRRRSSTLDMTRLDPPPHRPTPRAWMEESRSRDDLSRRSGLRDDRPRRESGYFSLGRAAGARSLRDSSPPAPFRHFERGHPIFSHRSVEPKDTIPFRNPNLGVASERQVPDNLDEDLPLEILPPDPYEVAVEVEAQVGPRSPSPTPFKIAESLASNTRKRFNSPGAQGTWSSSHQPGRFEASRQSSALQSRSSSPSRGSLAFRRSESTASLSRHGFDDGGKFKGAEPGRSSLQSTRCVESGTLPRNFKAFAGSVKSQSGMVSDFRSALRRTEASGSLSSRGCDRRSSPPSRREYNPPGQMSPRKTESSSSSPVRQRAARTSSPPRVSDNRSSPPRRTFGPSAQSSLRQSESVTSLNGHGHYGRCGSPIREGYDIESQAQLRRSAGRNGQDYEEYEQDRSHEAPGRSILRKTEGSTRGSNSRSPSPGRRGLEAPARYQPKKANSSSLLNVRSHEGRNSSPSRRSREAPSLLRTSELNTNRDSHALLPSRRSYDAPQARSPHRPEPSRTLNSRTPDRHRSPPRTGPRDAPGYSLLRHATNADAVRSSHRRVPFSESEPDSKHSPRSWRESTPARSASPSRQTTKSSRVTLEPQRSPSRYRSGVSRHCPSPGDRTLPQSPPTQMRRHTSSQSSMESSESGQVSVGSTGRNREEYATMADLPKVKRIHQMEEPGHVGPQSQLCSRRQELFKPASHSLSKHPSTERLDALDSDRDWSHGGFLSGAQSTSLQVRICGPCESGSGSGALGLGSRRPCLCSVAAAQRTRTGAGRRGCRYVGHVSVDAPTPTHALTHTRLLVTFVPWERNLDAQARCASNLTYSRRRFIRRSFASYGLLRHVLEFLN</sequence>
<feature type="compositionally biased region" description="Polar residues" evidence="1">
    <location>
        <begin position="729"/>
        <end position="755"/>
    </location>
</feature>
<organism evidence="2 3">
    <name type="scientific">Betta splendens</name>
    <name type="common">Siamese fighting fish</name>
    <dbReference type="NCBI Taxonomy" id="158456"/>
    <lineage>
        <taxon>Eukaryota</taxon>
        <taxon>Metazoa</taxon>
        <taxon>Chordata</taxon>
        <taxon>Craniata</taxon>
        <taxon>Vertebrata</taxon>
        <taxon>Euteleostomi</taxon>
        <taxon>Actinopterygii</taxon>
        <taxon>Neopterygii</taxon>
        <taxon>Teleostei</taxon>
        <taxon>Neoteleostei</taxon>
        <taxon>Acanthomorphata</taxon>
        <taxon>Anabantaria</taxon>
        <taxon>Anabantiformes</taxon>
        <taxon>Anabantoidei</taxon>
        <taxon>Osphronemidae</taxon>
        <taxon>Betta</taxon>
    </lineage>
</organism>
<feature type="compositionally biased region" description="Polar residues" evidence="1">
    <location>
        <begin position="323"/>
        <end position="334"/>
    </location>
</feature>
<dbReference type="RefSeq" id="XP_055366977.1">
    <property type="nucleotide sequence ID" value="XM_055511002.1"/>
</dbReference>
<feature type="region of interest" description="Disordered" evidence="1">
    <location>
        <begin position="245"/>
        <end position="267"/>
    </location>
</feature>
<feature type="compositionally biased region" description="Basic and acidic residues" evidence="1">
    <location>
        <begin position="373"/>
        <end position="385"/>
    </location>
</feature>
<dbReference type="OrthoDB" id="9942268at2759"/>
<keyword evidence="2" id="KW-1185">Reference proteome</keyword>
<evidence type="ECO:0000313" key="2">
    <source>
        <dbReference type="Proteomes" id="UP000515150"/>
    </source>
</evidence>
<feature type="compositionally biased region" description="Low complexity" evidence="1">
    <location>
        <begin position="40"/>
        <end position="54"/>
    </location>
</feature>
<feature type="compositionally biased region" description="Basic and acidic residues" evidence="1">
    <location>
        <begin position="715"/>
        <end position="725"/>
    </location>
</feature>
<evidence type="ECO:0000256" key="1">
    <source>
        <dbReference type="SAM" id="MobiDB-lite"/>
    </source>
</evidence>